<keyword evidence="6" id="KW-0722">Serine protease inhibitor</keyword>
<dbReference type="PROSITE" id="PS51468">
    <property type="entry name" value="VIT"/>
    <property type="match status" value="1"/>
</dbReference>
<keyword evidence="5" id="KW-0732">Signal</keyword>
<dbReference type="InterPro" id="IPR010600">
    <property type="entry name" value="ITI_HC_C"/>
</dbReference>
<dbReference type="SMART" id="SM00327">
    <property type="entry name" value="VWA"/>
    <property type="match status" value="1"/>
</dbReference>
<dbReference type="Pfam" id="PF00092">
    <property type="entry name" value="VWA"/>
    <property type="match status" value="1"/>
</dbReference>
<evidence type="ECO:0000256" key="4">
    <source>
        <dbReference type="ARBA" id="ARBA00022690"/>
    </source>
</evidence>
<dbReference type="FunFam" id="3.40.50.410:FF:000013">
    <property type="entry name" value="inter-alpha-trypsin inhibitor heavy chain H2"/>
    <property type="match status" value="1"/>
</dbReference>
<dbReference type="InterPro" id="IPR050934">
    <property type="entry name" value="ITIH"/>
</dbReference>
<dbReference type="Gene3D" id="3.40.50.410">
    <property type="entry name" value="von Willebrand factor, type A domain"/>
    <property type="match status" value="1"/>
</dbReference>
<reference evidence="10" key="1">
    <citation type="journal article" date="2010" name="Science">
        <title>The genome of the Western clawed frog Xenopus tropicalis.</title>
        <authorList>
            <person name="Hellsten U."/>
            <person name="Harland R.M."/>
            <person name="Gilchrist M.J."/>
            <person name="Hendrix D."/>
            <person name="Jurka J."/>
            <person name="Kapitonov V."/>
            <person name="Ovcharenko I."/>
            <person name="Putnam N.H."/>
            <person name="Shu S."/>
            <person name="Taher L."/>
            <person name="Blitz I.L."/>
            <person name="Blumberg B."/>
            <person name="Dichmann D.S."/>
            <person name="Dubchak I."/>
            <person name="Amaya E."/>
            <person name="Detter J.C."/>
            <person name="Fletcher R."/>
            <person name="Gerhard D.S."/>
            <person name="Goodstein D."/>
            <person name="Graves T."/>
            <person name="Grigoriev I.V."/>
            <person name="Grimwood J."/>
            <person name="Kawashima T."/>
            <person name="Lindquist E."/>
            <person name="Lucas S.M."/>
            <person name="Mead P.E."/>
            <person name="Mitros T."/>
            <person name="Ogino H."/>
            <person name="Ohta Y."/>
            <person name="Poliakov A.V."/>
            <person name="Pollet N."/>
            <person name="Robert J."/>
            <person name="Salamov A."/>
            <person name="Sater A.K."/>
            <person name="Schmutz J."/>
            <person name="Terry A."/>
            <person name="Vize P.D."/>
            <person name="Warren W.C."/>
            <person name="Wells D."/>
            <person name="Wills A."/>
            <person name="Wilson R.K."/>
            <person name="Zimmerman L.B."/>
            <person name="Zorn A.M."/>
            <person name="Grainger R."/>
            <person name="Grammer T."/>
            <person name="Khokha M.K."/>
            <person name="Richardson P.M."/>
            <person name="Rokhsar D.S."/>
        </authorList>
    </citation>
    <scope>NUCLEOTIDE SEQUENCE [LARGE SCALE GENOMIC DNA]</scope>
    <source>
        <strain evidence="10">Nigerian</strain>
    </source>
</reference>
<dbReference type="PANTHER" id="PTHR10338">
    <property type="entry name" value="INTER-ALPHA-TRYPSIN INHIBITOR HEAVY CHAIN FAMILY MEMBER"/>
    <property type="match status" value="1"/>
</dbReference>
<dbReference type="SMART" id="SM00609">
    <property type="entry name" value="VIT"/>
    <property type="match status" value="1"/>
</dbReference>
<accession>A0A803KL77</accession>
<dbReference type="PROSITE" id="PS50234">
    <property type="entry name" value="VWFA"/>
    <property type="match status" value="1"/>
</dbReference>
<proteinExistence type="inferred from homology"/>
<dbReference type="Xenbase" id="XB-GENE-482185">
    <property type="gene designation" value="tubb"/>
</dbReference>
<dbReference type="Pfam" id="PF06668">
    <property type="entry name" value="ITI_HC_C"/>
    <property type="match status" value="1"/>
</dbReference>
<evidence type="ECO:0000256" key="6">
    <source>
        <dbReference type="ARBA" id="ARBA00022900"/>
    </source>
</evidence>
<dbReference type="InterPro" id="IPR002035">
    <property type="entry name" value="VWF_A"/>
</dbReference>
<keyword evidence="4" id="KW-0646">Protease inhibitor</keyword>
<name>A0A803KL77_XENTR</name>
<dbReference type="Bgee" id="ENSXETG00000024084">
    <property type="expression patterns" value="Expressed in neurula embryo and 18 other cell types or tissues"/>
</dbReference>
<sequence length="881" mass="98649">YATSVFLQTQSRVPRQASFLKRRETKPQVAEFSVQSTIMSRYAFTAVSCTMVNRAAEAKEGVFQMLIPAAAFVSNFTIDKILDNGMELFKASASIPGRNKAVFLLMYEELLQRRLGMYEHTISIKPQQLVGRLSVEVNIFENSGITALEVPPLRNKQRSKNTDTISPPPSTAINQTNNFARITFNPSVVHQAKLSQNGILGDFVIRYDVQRELSVGDLQVLNGYFVHYFAPTNLPPLPKNVVFVIDTSASMLGNKMKQTKEALFTILKDLRPQDHFNIIGFSKRVKVWQQNQMVKVSPNNIRDAKKFIYSLYPTGETNINEGIHVGAQLLNNYLASNGKHEKSVSLMIFLTDGRATIGEIESPKILGNTKNAIQEKFCLFSIGFGNDVDFNLLEKLSLENCGMMRRIQENEDAASQLKGFYDEIGTPLLSDIRIDYPPDSVQYVTQNMFYNYFNGSEIVVAGKLVNRSSETLHVEITASNGNKYVVLEADIKLEGVGQAEMIGSEVIEDNKEYKNHIERLWGYLTFKELLTSWHKSDTIKDKEEIMDKASKLALHYHFVTPFTLLEMKDSGFQADLPKEELTSLSMDGIGHKLLNLQGKKAPQGIRGISDGDPHFVVDFPLNKMTVCFNIDGEPGDILRLVSDHKNSGVTVNGQLIGAPAPPNGHKKHRTYFSRITIILNKPKRSYIEITPSKVILDSKDRLILSTDKSTTVKGEDLVIAVLANSNITVTVQGTISFVILVHHYKNPAPYQRNHLGFYISNSKGLSSNSHGLLGQFLYNEVKITKVPLQATNQTSDAATLLSVRNRLVPVIRKQRKIYNGLHQVDCWFAKNNAAKLIDGTYQDYLVSHLFDCGSDLITNEFNAMGLSISQKGSLHVWSSDI</sequence>
<evidence type="ECO:0000259" key="8">
    <source>
        <dbReference type="PROSITE" id="PS50234"/>
    </source>
</evidence>
<comment type="subcellular location">
    <subcellularLocation>
        <location evidence="1">Secreted</location>
    </subcellularLocation>
</comment>
<reference evidence="10" key="2">
    <citation type="submission" date="2019-11" db="UniProtKB">
        <authorList>
            <consortium name="Ensembl"/>
        </authorList>
    </citation>
    <scope>IDENTIFICATION</scope>
</reference>
<dbReference type="InterPro" id="IPR013694">
    <property type="entry name" value="VIT"/>
</dbReference>
<dbReference type="Ensembl" id="ENSXETT00000052187">
    <property type="protein sequence ID" value="ENSXETP00000052187"/>
    <property type="gene ID" value="ENSXETG00000024084"/>
</dbReference>
<feature type="domain" description="VWFA" evidence="8">
    <location>
        <begin position="240"/>
        <end position="424"/>
    </location>
</feature>
<dbReference type="Pfam" id="PF08487">
    <property type="entry name" value="VIT"/>
    <property type="match status" value="1"/>
</dbReference>
<evidence type="ECO:0000259" key="9">
    <source>
        <dbReference type="PROSITE" id="PS51468"/>
    </source>
</evidence>
<dbReference type="SUPFAM" id="SSF53300">
    <property type="entry name" value="vWA-like"/>
    <property type="match status" value="1"/>
</dbReference>
<dbReference type="GO" id="GO:0005576">
    <property type="term" value="C:extracellular region"/>
    <property type="evidence" value="ECO:0007669"/>
    <property type="project" value="UniProtKB-SubCell"/>
</dbReference>
<dbReference type="GeneTree" id="ENSGT00940000154370"/>
<comment type="similarity">
    <text evidence="2">Belongs to the ITIH family.</text>
</comment>
<evidence type="ECO:0000313" key="10">
    <source>
        <dbReference type="Ensembl" id="ENSXETP00000052187"/>
    </source>
</evidence>
<dbReference type="GO" id="GO:0030212">
    <property type="term" value="P:hyaluronan metabolic process"/>
    <property type="evidence" value="ECO:0007669"/>
    <property type="project" value="InterPro"/>
</dbReference>
<evidence type="ECO:0000256" key="3">
    <source>
        <dbReference type="ARBA" id="ARBA00022525"/>
    </source>
</evidence>
<evidence type="ECO:0000256" key="1">
    <source>
        <dbReference type="ARBA" id="ARBA00004613"/>
    </source>
</evidence>
<keyword evidence="7" id="KW-0325">Glycoprotein</keyword>
<keyword evidence="3" id="KW-0964">Secreted</keyword>
<dbReference type="AlphaFoldDB" id="A0A803KL77"/>
<dbReference type="GO" id="GO:0004867">
    <property type="term" value="F:serine-type endopeptidase inhibitor activity"/>
    <property type="evidence" value="ECO:0007669"/>
    <property type="project" value="UniProtKB-KW"/>
</dbReference>
<dbReference type="InterPro" id="IPR036465">
    <property type="entry name" value="vWFA_dom_sf"/>
</dbReference>
<evidence type="ECO:0000256" key="7">
    <source>
        <dbReference type="ARBA" id="ARBA00023180"/>
    </source>
</evidence>
<protein>
    <submittedName>
        <fullName evidence="10">Tubulin beta chain</fullName>
    </submittedName>
</protein>
<evidence type="ECO:0000256" key="5">
    <source>
        <dbReference type="ARBA" id="ARBA00022729"/>
    </source>
</evidence>
<organism evidence="10">
    <name type="scientific">Xenopus tropicalis</name>
    <name type="common">Western clawed frog</name>
    <name type="synonym">Silurana tropicalis</name>
    <dbReference type="NCBI Taxonomy" id="8364"/>
    <lineage>
        <taxon>Eukaryota</taxon>
        <taxon>Metazoa</taxon>
        <taxon>Chordata</taxon>
        <taxon>Craniata</taxon>
        <taxon>Vertebrata</taxon>
        <taxon>Euteleostomi</taxon>
        <taxon>Amphibia</taxon>
        <taxon>Batrachia</taxon>
        <taxon>Anura</taxon>
        <taxon>Pipoidea</taxon>
        <taxon>Pipidae</taxon>
        <taxon>Xenopodinae</taxon>
        <taxon>Xenopus</taxon>
        <taxon>Silurana</taxon>
    </lineage>
</organism>
<gene>
    <name evidence="10" type="primary">tubb</name>
</gene>
<dbReference type="PANTHER" id="PTHR10338:SF62">
    <property type="entry name" value="INTER-ALPHA-TRYPSIN INHIBITOR HEAVY CHAIN H5"/>
    <property type="match status" value="1"/>
</dbReference>
<feature type="domain" description="VIT" evidence="9">
    <location>
        <begin position="13"/>
        <end position="159"/>
    </location>
</feature>
<evidence type="ECO:0000256" key="2">
    <source>
        <dbReference type="ARBA" id="ARBA00010158"/>
    </source>
</evidence>